<protein>
    <submittedName>
        <fullName evidence="11">Probable cytochrome P450 6t3 (inferred by orthology to a D. melanogaster protein)</fullName>
    </submittedName>
</protein>
<evidence type="ECO:0000256" key="7">
    <source>
        <dbReference type="ARBA" id="ARBA00023033"/>
    </source>
</evidence>
<dbReference type="AlphaFoldDB" id="A0A0M3IYU9"/>
<dbReference type="PROSITE" id="PS00086">
    <property type="entry name" value="CYTOCHROME_P450"/>
    <property type="match status" value="1"/>
</dbReference>
<dbReference type="PANTHER" id="PTHR24302">
    <property type="entry name" value="CYTOCHROME P450 FAMILY 3"/>
    <property type="match status" value="1"/>
</dbReference>
<keyword evidence="6 9" id="KW-0408">Iron</keyword>
<comment type="function">
    <text evidence="8">Cytochromes P450 are a group of heme-thiolate monooxygenases. They oxidize a variety of structurally unrelated compounds, including steroids, fatty acids, and xenobiotics.</text>
</comment>
<dbReference type="InterPro" id="IPR036396">
    <property type="entry name" value="Cyt_P450_sf"/>
</dbReference>
<organism evidence="11">
    <name type="scientific">Anisakis simplex</name>
    <name type="common">Herring worm</name>
    <dbReference type="NCBI Taxonomy" id="6269"/>
    <lineage>
        <taxon>Eukaryota</taxon>
        <taxon>Metazoa</taxon>
        <taxon>Ecdysozoa</taxon>
        <taxon>Nematoda</taxon>
        <taxon>Chromadorea</taxon>
        <taxon>Rhabditida</taxon>
        <taxon>Spirurina</taxon>
        <taxon>Ascaridomorpha</taxon>
        <taxon>Ascaridoidea</taxon>
        <taxon>Anisakidae</taxon>
        <taxon>Anisakis</taxon>
        <taxon>Anisakis simplex complex</taxon>
    </lineage>
</organism>
<dbReference type="PRINTS" id="PR00463">
    <property type="entry name" value="EP450I"/>
</dbReference>
<evidence type="ECO:0000256" key="5">
    <source>
        <dbReference type="ARBA" id="ARBA00023002"/>
    </source>
</evidence>
<dbReference type="InterPro" id="IPR017972">
    <property type="entry name" value="Cyt_P450_CS"/>
</dbReference>
<reference evidence="11" key="1">
    <citation type="submission" date="2017-02" db="UniProtKB">
        <authorList>
            <consortium name="WormBaseParasite"/>
        </authorList>
    </citation>
    <scope>IDENTIFICATION</scope>
</reference>
<proteinExistence type="inferred from homology"/>
<comment type="cofactor">
    <cofactor evidence="1 9">
        <name>heme</name>
        <dbReference type="ChEBI" id="CHEBI:30413"/>
    </cofactor>
</comment>
<dbReference type="FunFam" id="1.10.630.10:FF:000182">
    <property type="entry name" value="Cytochrome P450 3A4"/>
    <property type="match status" value="1"/>
</dbReference>
<evidence type="ECO:0000256" key="10">
    <source>
        <dbReference type="RuleBase" id="RU000461"/>
    </source>
</evidence>
<dbReference type="PRINTS" id="PR00385">
    <property type="entry name" value="P450"/>
</dbReference>
<accession>A0A0M3IYU9</accession>
<evidence type="ECO:0000256" key="8">
    <source>
        <dbReference type="ARBA" id="ARBA00043906"/>
    </source>
</evidence>
<evidence type="ECO:0000256" key="9">
    <source>
        <dbReference type="PIRSR" id="PIRSR602401-1"/>
    </source>
</evidence>
<keyword evidence="7 10" id="KW-0503">Monooxygenase</keyword>
<evidence type="ECO:0000313" key="11">
    <source>
        <dbReference type="WBParaSite" id="ASIM_0000042801-mRNA-1"/>
    </source>
</evidence>
<evidence type="ECO:0000256" key="1">
    <source>
        <dbReference type="ARBA" id="ARBA00001971"/>
    </source>
</evidence>
<dbReference type="WBParaSite" id="ASIM_0000042801-mRNA-1">
    <property type="protein sequence ID" value="ASIM_0000042801-mRNA-1"/>
    <property type="gene ID" value="ASIM_0000042801"/>
</dbReference>
<dbReference type="InterPro" id="IPR001128">
    <property type="entry name" value="Cyt_P450"/>
</dbReference>
<evidence type="ECO:0000256" key="3">
    <source>
        <dbReference type="ARBA" id="ARBA00022617"/>
    </source>
</evidence>
<dbReference type="Pfam" id="PF00067">
    <property type="entry name" value="p450"/>
    <property type="match status" value="1"/>
</dbReference>
<dbReference type="Gene3D" id="1.10.630.10">
    <property type="entry name" value="Cytochrome P450"/>
    <property type="match status" value="1"/>
</dbReference>
<dbReference type="SUPFAM" id="SSF48264">
    <property type="entry name" value="Cytochrome P450"/>
    <property type="match status" value="1"/>
</dbReference>
<dbReference type="GO" id="GO:0005506">
    <property type="term" value="F:iron ion binding"/>
    <property type="evidence" value="ECO:0007669"/>
    <property type="project" value="InterPro"/>
</dbReference>
<sequence length="207" mass="24050">LDILANGYIFLIAGYETTSITLQFIAYVLARYPEIQDRLYEEVTGILGDKDVVEYDDIMQMHYMEQVMCETLRMYPPVVRTERDCGTDTVVDGVPIEKGTSVHVAVYAIHHNEEYYPNPEKFDPNRFSSAEKALRDPLAFIPFGYGPRNCIGMRFALIQIRFTMARLIRKYKFILPDEMKDKPLELDTSMMTKPVKPIMIKMEKRDV</sequence>
<dbReference type="InterPro" id="IPR050705">
    <property type="entry name" value="Cytochrome_P450_3A"/>
</dbReference>
<dbReference type="GO" id="GO:0016705">
    <property type="term" value="F:oxidoreductase activity, acting on paired donors, with incorporation or reduction of molecular oxygen"/>
    <property type="evidence" value="ECO:0007669"/>
    <property type="project" value="InterPro"/>
</dbReference>
<dbReference type="GO" id="GO:0020037">
    <property type="term" value="F:heme binding"/>
    <property type="evidence" value="ECO:0007669"/>
    <property type="project" value="InterPro"/>
</dbReference>
<feature type="binding site" description="axial binding residue" evidence="9">
    <location>
        <position position="150"/>
    </location>
    <ligand>
        <name>heme</name>
        <dbReference type="ChEBI" id="CHEBI:30413"/>
    </ligand>
    <ligandPart>
        <name>Fe</name>
        <dbReference type="ChEBI" id="CHEBI:18248"/>
    </ligandPart>
</feature>
<name>A0A0M3IYU9_ANISI</name>
<evidence type="ECO:0000256" key="6">
    <source>
        <dbReference type="ARBA" id="ARBA00023004"/>
    </source>
</evidence>
<keyword evidence="4 9" id="KW-0479">Metal-binding</keyword>
<dbReference type="InterPro" id="IPR002401">
    <property type="entry name" value="Cyt_P450_E_grp-I"/>
</dbReference>
<dbReference type="GO" id="GO:0008395">
    <property type="term" value="F:steroid hydroxylase activity"/>
    <property type="evidence" value="ECO:0007669"/>
    <property type="project" value="TreeGrafter"/>
</dbReference>
<evidence type="ECO:0000256" key="2">
    <source>
        <dbReference type="ARBA" id="ARBA00010617"/>
    </source>
</evidence>
<keyword evidence="3 9" id="KW-0349">Heme</keyword>
<comment type="similarity">
    <text evidence="2 10">Belongs to the cytochrome P450 family.</text>
</comment>
<evidence type="ECO:0000256" key="4">
    <source>
        <dbReference type="ARBA" id="ARBA00022723"/>
    </source>
</evidence>
<keyword evidence="5 10" id="KW-0560">Oxidoreductase</keyword>
<dbReference type="PANTHER" id="PTHR24302:SF15">
    <property type="entry name" value="FATTY-ACID PEROXYGENASE"/>
    <property type="match status" value="1"/>
</dbReference>